<comment type="cofactor">
    <cofactor evidence="1 7">
        <name>pyridoxal 5'-phosphate</name>
        <dbReference type="ChEBI" id="CHEBI:597326"/>
    </cofactor>
</comment>
<evidence type="ECO:0000259" key="9">
    <source>
        <dbReference type="Pfam" id="PF00266"/>
    </source>
</evidence>
<dbReference type="EC" id="2.8.1.7" evidence="3 8"/>
<dbReference type="Gene3D" id="3.40.640.10">
    <property type="entry name" value="Type I PLP-dependent aspartate aminotransferase-like (Major domain)"/>
    <property type="match status" value="1"/>
</dbReference>
<dbReference type="CDD" id="cd06453">
    <property type="entry name" value="SufS_like"/>
    <property type="match status" value="1"/>
</dbReference>
<keyword evidence="5 8" id="KW-0663">Pyridoxal phosphate</keyword>
<dbReference type="InterPro" id="IPR000192">
    <property type="entry name" value="Aminotrans_V_dom"/>
</dbReference>
<gene>
    <name evidence="10" type="primary">csd_2</name>
    <name evidence="10" type="ORF">Mal64_24300</name>
</gene>
<dbReference type="PANTHER" id="PTHR43586:SF8">
    <property type="entry name" value="CYSTEINE DESULFURASE 1, CHLOROPLASTIC"/>
    <property type="match status" value="1"/>
</dbReference>
<dbReference type="Pfam" id="PF00266">
    <property type="entry name" value="Aminotran_5"/>
    <property type="match status" value="1"/>
</dbReference>
<dbReference type="SUPFAM" id="SSF53383">
    <property type="entry name" value="PLP-dependent transferases"/>
    <property type="match status" value="1"/>
</dbReference>
<dbReference type="GO" id="GO:0006534">
    <property type="term" value="P:cysteine metabolic process"/>
    <property type="evidence" value="ECO:0007669"/>
    <property type="project" value="UniProtKB-UniRule"/>
</dbReference>
<comment type="caution">
    <text evidence="10">The sequence shown here is derived from an EMBL/GenBank/DDBJ whole genome shotgun (WGS) entry which is preliminary data.</text>
</comment>
<sequence>MVHPPTIADVNEADLLPESLREDFPILQQTVHGDKPLVFLDSAASSQRPRQVTQALVDCYEQDYANVHRGIHVLSERATDAYELARAKVRDFIGAEHSREVVFTAGTTASINTVARSWGDANLAAGDEILVTPMEHHSNLVPWFQLAERTGAVIKHVAMTDDGRLLPEAFDEAINERTKVVAFTAVSNTLGTVNPVKEIAAKARAAGAISVVDAAQSAPHMTTDVRQLGVDFLAFSAHKLCGPSGVGVLYGREALLEAMPPFLGGGSMINRVYDDHFTPAGLPAKFEAGTPPIAPAIGLGAAIDYLQAIGLGRIHAHEAALVGYAWRRLADIEGLRLLGPSPLEHGPEVRAGLVSFVLDRPHAHDIAQLLDRDGVAVRAGHHCTQPLHDRLGITASTRASFYLYTTRGEVDALADSLATVREKFRPTGRKRKPRSAGE</sequence>
<evidence type="ECO:0000256" key="5">
    <source>
        <dbReference type="ARBA" id="ARBA00022898"/>
    </source>
</evidence>
<evidence type="ECO:0000313" key="10">
    <source>
        <dbReference type="EMBL" id="TWT88940.1"/>
    </source>
</evidence>
<dbReference type="EMBL" id="SJPQ01000002">
    <property type="protein sequence ID" value="TWT88940.1"/>
    <property type="molecule type" value="Genomic_DNA"/>
</dbReference>
<dbReference type="InterPro" id="IPR020578">
    <property type="entry name" value="Aminotrans_V_PyrdxlP_BS"/>
</dbReference>
<accession>A0A5C5ZP16</accession>
<feature type="domain" description="Aminotransferase class V" evidence="9">
    <location>
        <begin position="38"/>
        <end position="413"/>
    </location>
</feature>
<organism evidence="10 11">
    <name type="scientific">Pseudobythopirellula maris</name>
    <dbReference type="NCBI Taxonomy" id="2527991"/>
    <lineage>
        <taxon>Bacteria</taxon>
        <taxon>Pseudomonadati</taxon>
        <taxon>Planctomycetota</taxon>
        <taxon>Planctomycetia</taxon>
        <taxon>Pirellulales</taxon>
        <taxon>Lacipirellulaceae</taxon>
        <taxon>Pseudobythopirellula</taxon>
    </lineage>
</organism>
<keyword evidence="4 8" id="KW-0808">Transferase</keyword>
<comment type="catalytic activity">
    <reaction evidence="6 8">
        <text>(sulfur carrier)-H + L-cysteine = (sulfur carrier)-SH + L-alanine</text>
        <dbReference type="Rhea" id="RHEA:43892"/>
        <dbReference type="Rhea" id="RHEA-COMP:14737"/>
        <dbReference type="Rhea" id="RHEA-COMP:14739"/>
        <dbReference type="ChEBI" id="CHEBI:29917"/>
        <dbReference type="ChEBI" id="CHEBI:35235"/>
        <dbReference type="ChEBI" id="CHEBI:57972"/>
        <dbReference type="ChEBI" id="CHEBI:64428"/>
        <dbReference type="EC" id="2.8.1.7"/>
    </reaction>
</comment>
<name>A0A5C5ZP16_9BACT</name>
<evidence type="ECO:0000256" key="1">
    <source>
        <dbReference type="ARBA" id="ARBA00001933"/>
    </source>
</evidence>
<protein>
    <recommendedName>
        <fullName evidence="3 8">Cysteine desulfurase</fullName>
        <ecNumber evidence="3 8">2.8.1.7</ecNumber>
    </recommendedName>
</protein>
<keyword evidence="11" id="KW-1185">Reference proteome</keyword>
<dbReference type="GO" id="GO:0030170">
    <property type="term" value="F:pyridoxal phosphate binding"/>
    <property type="evidence" value="ECO:0007669"/>
    <property type="project" value="UniProtKB-UniRule"/>
</dbReference>
<evidence type="ECO:0000256" key="7">
    <source>
        <dbReference type="RuleBase" id="RU004504"/>
    </source>
</evidence>
<proteinExistence type="inferred from homology"/>
<dbReference type="AlphaFoldDB" id="A0A5C5ZP16"/>
<dbReference type="PROSITE" id="PS00595">
    <property type="entry name" value="AA_TRANSFER_CLASS_5"/>
    <property type="match status" value="1"/>
</dbReference>
<evidence type="ECO:0000313" key="11">
    <source>
        <dbReference type="Proteomes" id="UP000315440"/>
    </source>
</evidence>
<dbReference type="Proteomes" id="UP000315440">
    <property type="component" value="Unassembled WGS sequence"/>
</dbReference>
<dbReference type="NCBIfam" id="TIGR01979">
    <property type="entry name" value="sufS"/>
    <property type="match status" value="1"/>
</dbReference>
<evidence type="ECO:0000256" key="6">
    <source>
        <dbReference type="ARBA" id="ARBA00050776"/>
    </source>
</evidence>
<dbReference type="RefSeq" id="WP_391570422.1">
    <property type="nucleotide sequence ID" value="NZ_SJPQ01000002.1"/>
</dbReference>
<dbReference type="InterPro" id="IPR010970">
    <property type="entry name" value="Cys_dSase_SufS"/>
</dbReference>
<dbReference type="Gene3D" id="3.90.1150.10">
    <property type="entry name" value="Aspartate Aminotransferase, domain 1"/>
    <property type="match status" value="1"/>
</dbReference>
<comment type="function">
    <text evidence="8">Catalyzes the removal of elemental sulfur and selenium atoms from L-cysteine, L-cystine, L-selenocysteine, and L-selenocystine to produce L-alanine.</text>
</comment>
<evidence type="ECO:0000256" key="2">
    <source>
        <dbReference type="ARBA" id="ARBA00010447"/>
    </source>
</evidence>
<evidence type="ECO:0000256" key="4">
    <source>
        <dbReference type="ARBA" id="ARBA00022679"/>
    </source>
</evidence>
<dbReference type="InterPro" id="IPR015424">
    <property type="entry name" value="PyrdxlP-dep_Trfase"/>
</dbReference>
<dbReference type="PANTHER" id="PTHR43586">
    <property type="entry name" value="CYSTEINE DESULFURASE"/>
    <property type="match status" value="1"/>
</dbReference>
<evidence type="ECO:0000256" key="8">
    <source>
        <dbReference type="RuleBase" id="RU004506"/>
    </source>
</evidence>
<reference evidence="10 11" key="1">
    <citation type="submission" date="2019-02" db="EMBL/GenBank/DDBJ databases">
        <title>Deep-cultivation of Planctomycetes and their phenomic and genomic characterization uncovers novel biology.</title>
        <authorList>
            <person name="Wiegand S."/>
            <person name="Jogler M."/>
            <person name="Boedeker C."/>
            <person name="Pinto D."/>
            <person name="Vollmers J."/>
            <person name="Rivas-Marin E."/>
            <person name="Kohn T."/>
            <person name="Peeters S.H."/>
            <person name="Heuer A."/>
            <person name="Rast P."/>
            <person name="Oberbeckmann S."/>
            <person name="Bunk B."/>
            <person name="Jeske O."/>
            <person name="Meyerdierks A."/>
            <person name="Storesund J.E."/>
            <person name="Kallscheuer N."/>
            <person name="Luecker S."/>
            <person name="Lage O.M."/>
            <person name="Pohl T."/>
            <person name="Merkel B.J."/>
            <person name="Hornburger P."/>
            <person name="Mueller R.-W."/>
            <person name="Bruemmer F."/>
            <person name="Labrenz M."/>
            <person name="Spormann A.M."/>
            <person name="Op Den Camp H."/>
            <person name="Overmann J."/>
            <person name="Amann R."/>
            <person name="Jetten M.S.M."/>
            <person name="Mascher T."/>
            <person name="Medema M.H."/>
            <person name="Devos D.P."/>
            <person name="Kaster A.-K."/>
            <person name="Ovreas L."/>
            <person name="Rohde M."/>
            <person name="Galperin M.Y."/>
            <person name="Jogler C."/>
        </authorList>
    </citation>
    <scope>NUCLEOTIDE SEQUENCE [LARGE SCALE GENOMIC DNA]</scope>
    <source>
        <strain evidence="10 11">Mal64</strain>
    </source>
</reference>
<evidence type="ECO:0000256" key="3">
    <source>
        <dbReference type="ARBA" id="ARBA00012239"/>
    </source>
</evidence>
<dbReference type="GO" id="GO:0031071">
    <property type="term" value="F:cysteine desulfurase activity"/>
    <property type="evidence" value="ECO:0007669"/>
    <property type="project" value="UniProtKB-UniRule"/>
</dbReference>
<comment type="similarity">
    <text evidence="2 8">Belongs to the class-V pyridoxal-phosphate-dependent aminotransferase family. Csd subfamily.</text>
</comment>
<dbReference type="InterPro" id="IPR015421">
    <property type="entry name" value="PyrdxlP-dep_Trfase_major"/>
</dbReference>
<dbReference type="InterPro" id="IPR015422">
    <property type="entry name" value="PyrdxlP-dep_Trfase_small"/>
</dbReference>